<gene>
    <name evidence="2" type="ORF">SAMN05421785_102532</name>
</gene>
<dbReference type="STRING" id="373672.SAMN05421785_102532"/>
<reference evidence="2 3" key="1">
    <citation type="submission" date="2017-01" db="EMBL/GenBank/DDBJ databases">
        <authorList>
            <person name="Mah S.A."/>
            <person name="Swanson W.J."/>
            <person name="Moy G.W."/>
            <person name="Vacquier V.D."/>
        </authorList>
    </citation>
    <scope>NUCLEOTIDE SEQUENCE [LARGE SCALE GENOMIC DNA]</scope>
    <source>
        <strain evidence="2 3">DSM 18014</strain>
    </source>
</reference>
<accession>A0A1N7LVU2</accession>
<evidence type="ECO:0000256" key="1">
    <source>
        <dbReference type="SAM" id="Phobius"/>
    </source>
</evidence>
<dbReference type="Proteomes" id="UP000185781">
    <property type="component" value="Unassembled WGS sequence"/>
</dbReference>
<keyword evidence="1" id="KW-1133">Transmembrane helix</keyword>
<evidence type="ECO:0008006" key="4">
    <source>
        <dbReference type="Google" id="ProtNLM"/>
    </source>
</evidence>
<protein>
    <recommendedName>
        <fullName evidence="4">DUF2834 domain-containing protein</fullName>
    </recommendedName>
</protein>
<keyword evidence="1" id="KW-0812">Transmembrane</keyword>
<proteinExistence type="predicted"/>
<dbReference type="OrthoDB" id="279522at2"/>
<dbReference type="EMBL" id="FTOV01000002">
    <property type="protein sequence ID" value="SIS77922.1"/>
    <property type="molecule type" value="Genomic_DNA"/>
</dbReference>
<organism evidence="2 3">
    <name type="scientific">Chryseobacterium gambrini</name>
    <dbReference type="NCBI Taxonomy" id="373672"/>
    <lineage>
        <taxon>Bacteria</taxon>
        <taxon>Pseudomonadati</taxon>
        <taxon>Bacteroidota</taxon>
        <taxon>Flavobacteriia</taxon>
        <taxon>Flavobacteriales</taxon>
        <taxon>Weeksellaceae</taxon>
        <taxon>Chryseobacterium group</taxon>
        <taxon>Chryseobacterium</taxon>
    </lineage>
</organism>
<evidence type="ECO:0000313" key="2">
    <source>
        <dbReference type="EMBL" id="SIS77922.1"/>
    </source>
</evidence>
<sequence length="113" mass="12913">MKNSNFLKILLIVQSLTLFVYTIFCFQKEGADLLSVFVNNIAAIGWSGQFNLDFSCYLMLSGLWIMWRNNFTLKSIFIAITASIVGIMVFAPYFLFLLIKEKGDLKRTLTGNH</sequence>
<feature type="transmembrane region" description="Helical" evidence="1">
    <location>
        <begin position="72"/>
        <end position="99"/>
    </location>
</feature>
<dbReference type="RefSeq" id="WP_076390970.1">
    <property type="nucleotide sequence ID" value="NZ_CP115857.1"/>
</dbReference>
<keyword evidence="1" id="KW-0472">Membrane</keyword>
<dbReference type="AlphaFoldDB" id="A0A1N7LVU2"/>
<name>A0A1N7LVU2_9FLAO</name>
<feature type="transmembrane region" description="Helical" evidence="1">
    <location>
        <begin position="6"/>
        <end position="26"/>
    </location>
</feature>
<evidence type="ECO:0000313" key="3">
    <source>
        <dbReference type="Proteomes" id="UP000185781"/>
    </source>
</evidence>